<evidence type="ECO:0000259" key="1">
    <source>
        <dbReference type="Pfam" id="PF00656"/>
    </source>
</evidence>
<proteinExistence type="predicted"/>
<dbReference type="AlphaFoldDB" id="A0A1H3B8E7"/>
<dbReference type="Pfam" id="PF20028">
    <property type="entry name" value="VMAP-C"/>
    <property type="match status" value="1"/>
</dbReference>
<protein>
    <recommendedName>
        <fullName evidence="5">Caspase domain-containing protein</fullName>
    </recommendedName>
</protein>
<dbReference type="RefSeq" id="WP_093036291.1">
    <property type="nucleotide sequence ID" value="NZ_FNNZ01000023.1"/>
</dbReference>
<dbReference type="Proteomes" id="UP000198816">
    <property type="component" value="Unassembled WGS sequence"/>
</dbReference>
<dbReference type="GO" id="GO:0006508">
    <property type="term" value="P:proteolysis"/>
    <property type="evidence" value="ECO:0007669"/>
    <property type="project" value="InterPro"/>
</dbReference>
<dbReference type="OrthoDB" id="5568290at2"/>
<dbReference type="InterPro" id="IPR011600">
    <property type="entry name" value="Pept_C14_caspase"/>
</dbReference>
<organism evidence="3 4">
    <name type="scientific">Thiocapsa roseopersicina</name>
    <dbReference type="NCBI Taxonomy" id="1058"/>
    <lineage>
        <taxon>Bacteria</taxon>
        <taxon>Pseudomonadati</taxon>
        <taxon>Pseudomonadota</taxon>
        <taxon>Gammaproteobacteria</taxon>
        <taxon>Chromatiales</taxon>
        <taxon>Chromatiaceae</taxon>
        <taxon>Thiocapsa</taxon>
    </lineage>
</organism>
<feature type="domain" description="vWA-MoxR associated protein C-terminal" evidence="2">
    <location>
        <begin position="432"/>
        <end position="620"/>
    </location>
</feature>
<evidence type="ECO:0008006" key="5">
    <source>
        <dbReference type="Google" id="ProtNLM"/>
    </source>
</evidence>
<name>A0A1H3B8E7_THIRO</name>
<evidence type="ECO:0000313" key="3">
    <source>
        <dbReference type="EMBL" id="SDX38232.1"/>
    </source>
</evidence>
<dbReference type="Pfam" id="PF00656">
    <property type="entry name" value="Peptidase_C14"/>
    <property type="match status" value="1"/>
</dbReference>
<gene>
    <name evidence="3" type="ORF">SAMN05421783_12349</name>
</gene>
<dbReference type="GO" id="GO:0004197">
    <property type="term" value="F:cysteine-type endopeptidase activity"/>
    <property type="evidence" value="ECO:0007669"/>
    <property type="project" value="InterPro"/>
</dbReference>
<dbReference type="EMBL" id="FNNZ01000023">
    <property type="protein sequence ID" value="SDX38232.1"/>
    <property type="molecule type" value="Genomic_DNA"/>
</dbReference>
<dbReference type="Gene3D" id="3.40.50.1460">
    <property type="match status" value="1"/>
</dbReference>
<keyword evidence="4" id="KW-1185">Reference proteome</keyword>
<reference evidence="4" key="1">
    <citation type="submission" date="2016-10" db="EMBL/GenBank/DDBJ databases">
        <authorList>
            <person name="Varghese N."/>
            <person name="Submissions S."/>
        </authorList>
    </citation>
    <scope>NUCLEOTIDE SEQUENCE [LARGE SCALE GENOMIC DNA]</scope>
    <source>
        <strain evidence="4">DSM 217</strain>
    </source>
</reference>
<dbReference type="InterPro" id="IPR045450">
    <property type="entry name" value="VMAP_C"/>
</dbReference>
<sequence>MTDIYGFLVGIERYDQPSWDQVGPCANAIAMAEWLRSINVPAGHIYLFLDPCADSRADYAQALCDLEAAGAQVTRSGNSYTIDTFWRTQLSRDRPADSRLLFYWSGHGFTENDGTRVFVCRDYTASDLKNRVFNGTNFHRHLRSAAFQCFSKQVLLADVCAVYGGMDFEANKVPPKRLGNDSPQRQIAYFATPEGQYARGDDGVGVFTRTTLEVLKALNAWPDDFLALSKRMDAAFEQVGQTPFRVAEYAEDYEISDRLVGLVTEDVGSALFGSVWSSLCAIPVPDSFYRLHFRRTVSSLGRPDLDHAQGLSGMLRELTSLCDTAGTTQAPYGLLEFLLRLSSDARLAEAVEAWLNEHAAAQGNALATARERIRLESEEKILVVDVQNDERGDIAFYEPSLRNQNLLPVPDIQLAASSVTGWESFTSQFPVVIETLRSRYGIADLQIQFTVNPPLFDKPFHNIKMGGEMLGEKFVVLVRYRDRLLQTSSVKRQAWQQCADALRRSKPREITLLPIPESGAAAAGAAPGAQGFCYTRFTVSPPPSGAKEKQILMRLLNSGVAFASWSHQPPPGDDWEEVAACLTHCMCASETLDRFPYQLTRRRMEGNAAASQATLLWDDPDFIPFINPKGTQIR</sequence>
<feature type="domain" description="Peptidase C14 caspase" evidence="1">
    <location>
        <begin position="9"/>
        <end position="237"/>
    </location>
</feature>
<evidence type="ECO:0000313" key="4">
    <source>
        <dbReference type="Proteomes" id="UP000198816"/>
    </source>
</evidence>
<evidence type="ECO:0000259" key="2">
    <source>
        <dbReference type="Pfam" id="PF20028"/>
    </source>
</evidence>
<dbReference type="STRING" id="1058.SAMN05421783_12349"/>
<accession>A0A1H3B8E7</accession>